<name>A0A553E941_9FLAO</name>
<protein>
    <recommendedName>
        <fullName evidence="4">Lipoprotein</fullName>
    </recommendedName>
</protein>
<comment type="caution">
    <text evidence="2">The sequence shown here is derived from an EMBL/GenBank/DDBJ whole genome shotgun (WGS) entry which is preliminary data.</text>
</comment>
<dbReference type="AlphaFoldDB" id="A0A553E941"/>
<dbReference type="RefSeq" id="WP_144255732.1">
    <property type="nucleotide sequence ID" value="NZ_VJZT01000003.1"/>
</dbReference>
<organism evidence="2 3">
    <name type="scientific">Flavobacterium restrictum</name>
    <dbReference type="NCBI Taxonomy" id="2594428"/>
    <lineage>
        <taxon>Bacteria</taxon>
        <taxon>Pseudomonadati</taxon>
        <taxon>Bacteroidota</taxon>
        <taxon>Flavobacteriia</taxon>
        <taxon>Flavobacteriales</taxon>
        <taxon>Flavobacteriaceae</taxon>
        <taxon>Flavobacterium</taxon>
    </lineage>
</organism>
<evidence type="ECO:0000313" key="3">
    <source>
        <dbReference type="Proteomes" id="UP000316371"/>
    </source>
</evidence>
<evidence type="ECO:0000313" key="2">
    <source>
        <dbReference type="EMBL" id="TRX41546.1"/>
    </source>
</evidence>
<keyword evidence="1" id="KW-0732">Signal</keyword>
<sequence length="119" mass="12819">MKTIVLSIAVALLLTSCNVFSSLNSNTSIKPNEQFLLGNNEHGKFHVTLKNVSNHPIEIHLAPINGGSYSYQTIAIGEVVSTKVANNTVLVIENKSNEYASVDLKVTGDLGLSMGYKNN</sequence>
<proteinExistence type="predicted"/>
<dbReference type="OrthoDB" id="1362719at2"/>
<gene>
    <name evidence="2" type="ORF">FNW21_05480</name>
</gene>
<accession>A0A553E941</accession>
<dbReference type="EMBL" id="VJZT01000003">
    <property type="protein sequence ID" value="TRX41546.1"/>
    <property type="molecule type" value="Genomic_DNA"/>
</dbReference>
<dbReference type="PROSITE" id="PS51257">
    <property type="entry name" value="PROKAR_LIPOPROTEIN"/>
    <property type="match status" value="1"/>
</dbReference>
<feature type="chain" id="PRO_5022151277" description="Lipoprotein" evidence="1">
    <location>
        <begin position="22"/>
        <end position="119"/>
    </location>
</feature>
<dbReference type="Proteomes" id="UP000316371">
    <property type="component" value="Unassembled WGS sequence"/>
</dbReference>
<evidence type="ECO:0000256" key="1">
    <source>
        <dbReference type="SAM" id="SignalP"/>
    </source>
</evidence>
<evidence type="ECO:0008006" key="4">
    <source>
        <dbReference type="Google" id="ProtNLM"/>
    </source>
</evidence>
<keyword evidence="3" id="KW-1185">Reference proteome</keyword>
<feature type="signal peptide" evidence="1">
    <location>
        <begin position="1"/>
        <end position="21"/>
    </location>
</feature>
<reference evidence="2 3" key="1">
    <citation type="submission" date="2019-07" db="EMBL/GenBank/DDBJ databases">
        <title>Novel species of Flavobacterium.</title>
        <authorList>
            <person name="Liu Q."/>
            <person name="Xin Y.-H."/>
        </authorList>
    </citation>
    <scope>NUCLEOTIDE SEQUENCE [LARGE SCALE GENOMIC DNA]</scope>
    <source>
        <strain evidence="2 3">LB1R34</strain>
    </source>
</reference>